<proteinExistence type="predicted"/>
<sequence length="117" mass="12048">MAGPPDPSHVTPRTGEVEVGGDGASFVACGPDPLLPRAAHLPPSLSPTPLTPVPLTHALSPLSLSPQPLSLFLSPTPLTPVPLLHPKPPSFSPTPLLLRSLSPLHSHTSSPSPLQQP</sequence>
<feature type="region of interest" description="Disordered" evidence="1">
    <location>
        <begin position="84"/>
        <end position="117"/>
    </location>
</feature>
<feature type="region of interest" description="Disordered" evidence="1">
    <location>
        <begin position="1"/>
        <end position="53"/>
    </location>
</feature>
<gene>
    <name evidence="2" type="ORF">Pcinc_036280</name>
</gene>
<dbReference type="Proteomes" id="UP001286313">
    <property type="component" value="Unassembled WGS sequence"/>
</dbReference>
<dbReference type="EMBL" id="JAWQEG010005600">
    <property type="protein sequence ID" value="KAK3857447.1"/>
    <property type="molecule type" value="Genomic_DNA"/>
</dbReference>
<comment type="caution">
    <text evidence="2">The sequence shown here is derived from an EMBL/GenBank/DDBJ whole genome shotgun (WGS) entry which is preliminary data.</text>
</comment>
<keyword evidence="3" id="KW-1185">Reference proteome</keyword>
<name>A0AAE1BWE6_PETCI</name>
<accession>A0AAE1BWE6</accession>
<feature type="compositionally biased region" description="Low complexity" evidence="1">
    <location>
        <begin position="93"/>
        <end position="117"/>
    </location>
</feature>
<evidence type="ECO:0000313" key="2">
    <source>
        <dbReference type="EMBL" id="KAK3857447.1"/>
    </source>
</evidence>
<reference evidence="2" key="1">
    <citation type="submission" date="2023-10" db="EMBL/GenBank/DDBJ databases">
        <title>Genome assemblies of two species of porcelain crab, Petrolisthes cinctipes and Petrolisthes manimaculis (Anomura: Porcellanidae).</title>
        <authorList>
            <person name="Angst P."/>
        </authorList>
    </citation>
    <scope>NUCLEOTIDE SEQUENCE</scope>
    <source>
        <strain evidence="2">PB745_01</strain>
        <tissue evidence="2">Gill</tissue>
    </source>
</reference>
<evidence type="ECO:0000313" key="3">
    <source>
        <dbReference type="Proteomes" id="UP001286313"/>
    </source>
</evidence>
<protein>
    <submittedName>
        <fullName evidence="2">Uncharacterized protein</fullName>
    </submittedName>
</protein>
<dbReference type="AlphaFoldDB" id="A0AAE1BWE6"/>
<organism evidence="2 3">
    <name type="scientific">Petrolisthes cinctipes</name>
    <name type="common">Flat porcelain crab</name>
    <dbReference type="NCBI Taxonomy" id="88211"/>
    <lineage>
        <taxon>Eukaryota</taxon>
        <taxon>Metazoa</taxon>
        <taxon>Ecdysozoa</taxon>
        <taxon>Arthropoda</taxon>
        <taxon>Crustacea</taxon>
        <taxon>Multicrustacea</taxon>
        <taxon>Malacostraca</taxon>
        <taxon>Eumalacostraca</taxon>
        <taxon>Eucarida</taxon>
        <taxon>Decapoda</taxon>
        <taxon>Pleocyemata</taxon>
        <taxon>Anomura</taxon>
        <taxon>Galatheoidea</taxon>
        <taxon>Porcellanidae</taxon>
        <taxon>Petrolisthes</taxon>
    </lineage>
</organism>
<evidence type="ECO:0000256" key="1">
    <source>
        <dbReference type="SAM" id="MobiDB-lite"/>
    </source>
</evidence>